<name>A0ACC0U0Z5_9AGAM</name>
<evidence type="ECO:0000313" key="2">
    <source>
        <dbReference type="Proteomes" id="UP001207468"/>
    </source>
</evidence>
<proteinExistence type="predicted"/>
<sequence length="113" mass="12566">MRPFTHVMAIFCLAVGIAPLFAHASSTSTSGQLRLFARPEDYGKLAQHFEDLSFKLADLERDGLKSGSRDHHAAVDEYLAAANPLMQPQVALNQQHSAPEGHRHQEDRHIKNP</sequence>
<dbReference type="EMBL" id="JAGFNK010000262">
    <property type="protein sequence ID" value="KAI9454939.1"/>
    <property type="molecule type" value="Genomic_DNA"/>
</dbReference>
<gene>
    <name evidence="1" type="ORF">F5148DRAFT_1369918</name>
</gene>
<dbReference type="Proteomes" id="UP001207468">
    <property type="component" value="Unassembled WGS sequence"/>
</dbReference>
<comment type="caution">
    <text evidence="1">The sequence shown here is derived from an EMBL/GenBank/DDBJ whole genome shotgun (WGS) entry which is preliminary data.</text>
</comment>
<organism evidence="1 2">
    <name type="scientific">Russula earlei</name>
    <dbReference type="NCBI Taxonomy" id="71964"/>
    <lineage>
        <taxon>Eukaryota</taxon>
        <taxon>Fungi</taxon>
        <taxon>Dikarya</taxon>
        <taxon>Basidiomycota</taxon>
        <taxon>Agaricomycotina</taxon>
        <taxon>Agaricomycetes</taxon>
        <taxon>Russulales</taxon>
        <taxon>Russulaceae</taxon>
        <taxon>Russula</taxon>
    </lineage>
</organism>
<protein>
    <submittedName>
        <fullName evidence="1">Uncharacterized protein</fullName>
    </submittedName>
</protein>
<evidence type="ECO:0000313" key="1">
    <source>
        <dbReference type="EMBL" id="KAI9454939.1"/>
    </source>
</evidence>
<reference evidence="1" key="1">
    <citation type="submission" date="2021-03" db="EMBL/GenBank/DDBJ databases">
        <title>Evolutionary priming and transition to the ectomycorrhizal habit in an iconic lineage of mushroom-forming fungi: is preadaptation a requirement?</title>
        <authorList>
            <consortium name="DOE Joint Genome Institute"/>
            <person name="Looney B.P."/>
            <person name="Miyauchi S."/>
            <person name="Morin E."/>
            <person name="Drula E."/>
            <person name="Courty P.E."/>
            <person name="Chicoki N."/>
            <person name="Fauchery L."/>
            <person name="Kohler A."/>
            <person name="Kuo A."/>
            <person name="LaButti K."/>
            <person name="Pangilinan J."/>
            <person name="Lipzen A."/>
            <person name="Riley R."/>
            <person name="Andreopoulos W."/>
            <person name="He G."/>
            <person name="Johnson J."/>
            <person name="Barry K.W."/>
            <person name="Grigoriev I.V."/>
            <person name="Nagy L."/>
            <person name="Hibbett D."/>
            <person name="Henrissat B."/>
            <person name="Matheny P.B."/>
            <person name="Labbe J."/>
            <person name="Martin A.F."/>
        </authorList>
    </citation>
    <scope>NUCLEOTIDE SEQUENCE</scope>
    <source>
        <strain evidence="1">BPL698</strain>
    </source>
</reference>
<keyword evidence="2" id="KW-1185">Reference proteome</keyword>
<accession>A0ACC0U0Z5</accession>